<reference evidence="2 3" key="1">
    <citation type="submission" date="2017-01" db="EMBL/GenBank/DDBJ databases">
        <authorList>
            <person name="Mah S.A."/>
            <person name="Swanson W.J."/>
            <person name="Moy G.W."/>
            <person name="Vacquier V.D."/>
        </authorList>
    </citation>
    <scope>NUCLEOTIDE SEQUENCE [LARGE SCALE GENOMIC DNA]</scope>
    <source>
        <strain evidence="2 3">DSM 45758</strain>
    </source>
</reference>
<dbReference type="EMBL" id="FTNF01000008">
    <property type="protein sequence ID" value="SIR27878.1"/>
    <property type="molecule type" value="Genomic_DNA"/>
</dbReference>
<dbReference type="OrthoDB" id="2518538at2"/>
<feature type="region of interest" description="Disordered" evidence="1">
    <location>
        <begin position="343"/>
        <end position="373"/>
    </location>
</feature>
<accession>A0A1N6ZM15</accession>
<evidence type="ECO:0000313" key="2">
    <source>
        <dbReference type="EMBL" id="SIR27878.1"/>
    </source>
</evidence>
<proteinExistence type="predicted"/>
<dbReference type="Gene3D" id="2.60.120.1390">
    <property type="match status" value="1"/>
</dbReference>
<organism evidence="2 3">
    <name type="scientific">Micromonospora avicenniae</name>
    <dbReference type="NCBI Taxonomy" id="1198245"/>
    <lineage>
        <taxon>Bacteria</taxon>
        <taxon>Bacillati</taxon>
        <taxon>Actinomycetota</taxon>
        <taxon>Actinomycetes</taxon>
        <taxon>Micromonosporales</taxon>
        <taxon>Micromonosporaceae</taxon>
        <taxon>Micromonospora</taxon>
    </lineage>
</organism>
<dbReference type="InterPro" id="IPR021345">
    <property type="entry name" value="DUF2961"/>
</dbReference>
<dbReference type="Proteomes" id="UP000186004">
    <property type="component" value="Unassembled WGS sequence"/>
</dbReference>
<evidence type="ECO:0008006" key="4">
    <source>
        <dbReference type="Google" id="ProtNLM"/>
    </source>
</evidence>
<evidence type="ECO:0000313" key="3">
    <source>
        <dbReference type="Proteomes" id="UP000186004"/>
    </source>
</evidence>
<gene>
    <name evidence="2" type="ORF">SAMN05444858_10818</name>
</gene>
<dbReference type="AlphaFoldDB" id="A0A1N6ZM15"/>
<dbReference type="Pfam" id="PF11175">
    <property type="entry name" value="DUF2961"/>
    <property type="match status" value="1"/>
</dbReference>
<keyword evidence="3" id="KW-1185">Reference proteome</keyword>
<dbReference type="RefSeq" id="WP_076470874.1">
    <property type="nucleotide sequence ID" value="NZ_FTNF01000008.1"/>
</dbReference>
<protein>
    <recommendedName>
        <fullName evidence="4">DUF2961 domain-containing protein</fullName>
    </recommendedName>
</protein>
<name>A0A1N6ZM15_9ACTN</name>
<sequence>MANADLATIARLRSVQTRSISPENFDGSAGGGGRATTGTGAECARDLGPGWKISPSVDIAAGATFDLATISGAGQINHIWITTHKDNWRTLLFRAYWDGAEEPAIEVPYGDFFCSGWGEFTQVNSQMIAANPNGGFNSYWPMPFRDGARLTLENLSTVPVRVYYQITYEIGGDYSGLGYLHAQWRRSNPLEYLKPHTIIEGVTGAGHYVGTYLAWGVNSNGWWGEGEIKFYLDADDDYPTICGTGTEDYFGGAWNFDVPGRGYTEFSTPYLGMPQVIRPDGLYVSQQRFGMYRWHLPDPIHFAERLRVDIQALGWRSGWRYLPLRDDIASTALFYLDRPTARRPRTPSADDMEVHLGSAPVPDLGAQPPRPPA</sequence>
<dbReference type="STRING" id="1198245.SAMN05444858_10818"/>
<evidence type="ECO:0000256" key="1">
    <source>
        <dbReference type="SAM" id="MobiDB-lite"/>
    </source>
</evidence>